<evidence type="ECO:0000313" key="2">
    <source>
        <dbReference type="Proteomes" id="UP000030745"/>
    </source>
</evidence>
<dbReference type="GeneID" id="24131252"/>
<dbReference type="Proteomes" id="UP000030745">
    <property type="component" value="Unassembled WGS sequence"/>
</dbReference>
<keyword evidence="2" id="KW-1185">Reference proteome</keyword>
<dbReference type="STRING" id="695850.A0A067C9D2"/>
<proteinExistence type="predicted"/>
<protein>
    <recommendedName>
        <fullName evidence="3">Reverse transcriptase domain-containing protein</fullName>
    </recommendedName>
</protein>
<dbReference type="VEuPathDB" id="FungiDB:SPRG_09054"/>
<sequence>MSTSHGAMKHQVLQTATKIKLRELNAHEQRLRSHYAALLAAANHAAAPMRDQLETLYAGVKDLQVVQTPLHPDLDHMGALADFATSDVWTTAQAVAQHRSSLLKEIDQRQSLWRHNKLLGALLHESLAEELAPVDVEWEAVGDATSSGGVGELTDAVFAYLDSTVFAERAEYGREKWGRVRDALSSVRIELSEFSEAFRLRAKVSSADVVEAATLLLRDAATLADDVAGFLRDVQGNATTQQELADVLTIELGNLTEFAWPVNGVAVQFKRGISGRYRCHLQEDAVSLLLFQHVGMVWGSKVREQMATLLHALEPTARPARGSVDATRKELRDVFTLAALNTSSGSYDEVSGEVTSGFAGASKLDLLRMLSAEAQYQAAFTPENATTSLTAVTTDLTFFGPSISHAAVLGCLRFFGVDEPTRGILTRYMQLPLVFPGATSPRTMQRGLSVGRAMTMFLCEVILFVMDFSVRSTTGIHLFRRHDDIIFFDADGDKAAAAWRAMQAWNDSGSVLLSSALTGVHAAPAPLPSTPIRWGLLELQSDATVRILNDKVDAFALELCDRLAAAPSVFRWINVYNKYMVFFVRNFGSVSPVFGLSHADAVAETLRRVHRKVFPNGNVLAALQARIVQRHPGLLGETLPAAWAQWPLTLGGLGLHNPFLVVWSLRRALLDHLKLYHTRVHEPWPKERSQWQWRAAFSTEAMRLRERYDVFKETIERDGLEAAFETVELADLRQFTTLPRHETTFDAKYRVRSLSEVLKRAGANETPHLKNEYAACISQVTETSPNNAAWWSTSTGSAPYWHWLAQLYSDQFSSEFGTVAFFSRELLPSQLIETIEKTAVSW</sequence>
<reference evidence="1 2" key="1">
    <citation type="journal article" date="2013" name="PLoS Genet.">
        <title>Distinctive expansion of potential virulence genes in the genome of the oomycete fish pathogen Saprolegnia parasitica.</title>
        <authorList>
            <person name="Jiang R.H."/>
            <person name="de Bruijn I."/>
            <person name="Haas B.J."/>
            <person name="Belmonte R."/>
            <person name="Lobach L."/>
            <person name="Christie J."/>
            <person name="van den Ackerveken G."/>
            <person name="Bottin A."/>
            <person name="Bulone V."/>
            <person name="Diaz-Moreno S.M."/>
            <person name="Dumas B."/>
            <person name="Fan L."/>
            <person name="Gaulin E."/>
            <person name="Govers F."/>
            <person name="Grenville-Briggs L.J."/>
            <person name="Horner N.R."/>
            <person name="Levin J.Z."/>
            <person name="Mammella M."/>
            <person name="Meijer H.J."/>
            <person name="Morris P."/>
            <person name="Nusbaum C."/>
            <person name="Oome S."/>
            <person name="Phillips A.J."/>
            <person name="van Rooyen D."/>
            <person name="Rzeszutek E."/>
            <person name="Saraiva M."/>
            <person name="Secombes C.J."/>
            <person name="Seidl M.F."/>
            <person name="Snel B."/>
            <person name="Stassen J.H."/>
            <person name="Sykes S."/>
            <person name="Tripathy S."/>
            <person name="van den Berg H."/>
            <person name="Vega-Arreguin J.C."/>
            <person name="Wawra S."/>
            <person name="Young S.K."/>
            <person name="Zeng Q."/>
            <person name="Dieguez-Uribeondo J."/>
            <person name="Russ C."/>
            <person name="Tyler B.M."/>
            <person name="van West P."/>
        </authorList>
    </citation>
    <scope>NUCLEOTIDE SEQUENCE [LARGE SCALE GENOMIC DNA]</scope>
    <source>
        <strain evidence="1 2">CBS 223.65</strain>
    </source>
</reference>
<name>A0A067C9D2_SAPPC</name>
<dbReference type="OMA" id="WNSYFAR"/>
<accession>A0A067C9D2</accession>
<evidence type="ECO:0000313" key="1">
    <source>
        <dbReference type="EMBL" id="KDO25755.1"/>
    </source>
</evidence>
<dbReference type="PANTHER" id="PTHR37015:SF2">
    <property type="entry name" value="REVERSE TRANSCRIPTASE DOMAIN-CONTAINING PROTEIN"/>
    <property type="match status" value="1"/>
</dbReference>
<dbReference type="KEGG" id="spar:SPRG_09054"/>
<gene>
    <name evidence="1" type="ORF">SPRG_09054</name>
</gene>
<dbReference type="OrthoDB" id="74545at2759"/>
<dbReference type="EMBL" id="KK583229">
    <property type="protein sequence ID" value="KDO25755.1"/>
    <property type="molecule type" value="Genomic_DNA"/>
</dbReference>
<organism evidence="1 2">
    <name type="scientific">Saprolegnia parasitica (strain CBS 223.65)</name>
    <dbReference type="NCBI Taxonomy" id="695850"/>
    <lineage>
        <taxon>Eukaryota</taxon>
        <taxon>Sar</taxon>
        <taxon>Stramenopiles</taxon>
        <taxon>Oomycota</taxon>
        <taxon>Saprolegniomycetes</taxon>
        <taxon>Saprolegniales</taxon>
        <taxon>Saprolegniaceae</taxon>
        <taxon>Saprolegnia</taxon>
    </lineage>
</organism>
<dbReference type="PANTHER" id="PTHR37015">
    <property type="entry name" value="REVERSE TRANSCRIPTASE DOMAIN-CONTAINING PROTEIN"/>
    <property type="match status" value="1"/>
</dbReference>
<dbReference type="RefSeq" id="XP_012203564.1">
    <property type="nucleotide sequence ID" value="XM_012348174.1"/>
</dbReference>
<evidence type="ECO:0008006" key="3">
    <source>
        <dbReference type="Google" id="ProtNLM"/>
    </source>
</evidence>
<dbReference type="AlphaFoldDB" id="A0A067C9D2"/>